<comment type="caution">
    <text evidence="2">The sequence shown here is derived from an EMBL/GenBank/DDBJ whole genome shotgun (WGS) entry which is preliminary data.</text>
</comment>
<organism evidence="2 3">
    <name type="scientific">Erythrobacter longus</name>
    <dbReference type="NCBI Taxonomy" id="1044"/>
    <lineage>
        <taxon>Bacteria</taxon>
        <taxon>Pseudomonadati</taxon>
        <taxon>Pseudomonadota</taxon>
        <taxon>Alphaproteobacteria</taxon>
        <taxon>Sphingomonadales</taxon>
        <taxon>Erythrobacteraceae</taxon>
        <taxon>Erythrobacter/Porphyrobacter group</taxon>
        <taxon>Erythrobacter</taxon>
    </lineage>
</organism>
<sequence>MRKAIAIVAYDRSQYFETVVPSILKQNVDGKPVGDAYEIFIFQDGFCKGDPKSDLVGHAKLTQAARRFVPEENLFIQEENLGVALHFDFIERELFVRRSFDFVLFCEDDLVLAPGYVQVIDMMADKFASDPRVGMISANPADVTVSAEKQLAGLNRYTSMAHNWGFGLSRKFWLKRQPMVDEYLNILRPYGYRQRPTSQITQWLESKGFNPDATSQDFVKQCATLKQGAARISTLFNLGLPIGRSGLHCKPEEFDRMGFNRTVIAPRVPTQMADLEQDEFERIFHNQSGPLRENPMKLPTRTSEVVFGEAMAGGEATKPKEEKPSAVPSSPPSDPVAAAPVPSAPPKDDAKARIQKRFPQIKRLPHMETAGLEKLIARLEKSQCLLEYGAGGSTVLASTIGVSTIISVESDADFLEATNVDARKVNQGAKLVAHPVNIGPTGDWGRPTDRSAIELWPLYCSSVWKRIRSEDLASPDLVLIDGRFRVSCFLASMALAKPGTVVLFDDYFDRPHYHVAQRHFEYVSEAGRMAEFIVPDNCDVQAILTDMLAYSTNTD</sequence>
<dbReference type="Proteomes" id="UP000027647">
    <property type="component" value="Unassembled WGS sequence"/>
</dbReference>
<dbReference type="InterPro" id="IPR029063">
    <property type="entry name" value="SAM-dependent_MTases_sf"/>
</dbReference>
<dbReference type="RefSeq" id="WP_051698967.1">
    <property type="nucleotide sequence ID" value="NZ_JMIW01000001.1"/>
</dbReference>
<dbReference type="Gene3D" id="3.40.50.150">
    <property type="entry name" value="Vaccinia Virus protein VP39"/>
    <property type="match status" value="1"/>
</dbReference>
<name>A0A074MK30_ERYLO</name>
<dbReference type="EMBL" id="JMIW01000001">
    <property type="protein sequence ID" value="KEO92213.1"/>
    <property type="molecule type" value="Genomic_DNA"/>
</dbReference>
<reference evidence="2 3" key="1">
    <citation type="submission" date="2014-04" db="EMBL/GenBank/DDBJ databases">
        <title>A comprehensive comparison of genomes of Erythrobacter spp. strains.</title>
        <authorList>
            <person name="Zheng Q."/>
        </authorList>
    </citation>
    <scope>NUCLEOTIDE SEQUENCE [LARGE SCALE GENOMIC DNA]</scope>
    <source>
        <strain evidence="2 3">DSM 6997</strain>
    </source>
</reference>
<dbReference type="AlphaFoldDB" id="A0A074MK30"/>
<gene>
    <name evidence="2" type="ORF">EH31_05980</name>
</gene>
<evidence type="ECO:0000313" key="2">
    <source>
        <dbReference type="EMBL" id="KEO92213.1"/>
    </source>
</evidence>
<dbReference type="OrthoDB" id="7445868at2"/>
<proteinExistence type="predicted"/>
<feature type="region of interest" description="Disordered" evidence="1">
    <location>
        <begin position="314"/>
        <end position="352"/>
    </location>
</feature>
<keyword evidence="3" id="KW-1185">Reference proteome</keyword>
<dbReference type="eggNOG" id="COG3914">
    <property type="taxonomic scope" value="Bacteria"/>
</dbReference>
<dbReference type="InterPro" id="IPR029044">
    <property type="entry name" value="Nucleotide-diphossugar_trans"/>
</dbReference>
<evidence type="ECO:0000256" key="1">
    <source>
        <dbReference type="SAM" id="MobiDB-lite"/>
    </source>
</evidence>
<dbReference type="eggNOG" id="COG1216">
    <property type="taxonomic scope" value="Bacteria"/>
</dbReference>
<dbReference type="SUPFAM" id="SSF53448">
    <property type="entry name" value="Nucleotide-diphospho-sugar transferases"/>
    <property type="match status" value="1"/>
</dbReference>
<accession>A0A074MK30</accession>
<protein>
    <submittedName>
        <fullName evidence="2">Uncharacterized protein</fullName>
    </submittedName>
</protein>
<dbReference type="STRING" id="1044.EH31_05980"/>
<evidence type="ECO:0000313" key="3">
    <source>
        <dbReference type="Proteomes" id="UP000027647"/>
    </source>
</evidence>
<dbReference type="Gene3D" id="3.90.550.10">
    <property type="entry name" value="Spore Coat Polysaccharide Biosynthesis Protein SpsA, Chain A"/>
    <property type="match status" value="1"/>
</dbReference>